<organism evidence="1 2">
    <name type="scientific">Corynebacterium marquesiae</name>
    <dbReference type="NCBI Taxonomy" id="2913503"/>
    <lineage>
        <taxon>Bacteria</taxon>
        <taxon>Bacillati</taxon>
        <taxon>Actinomycetota</taxon>
        <taxon>Actinomycetes</taxon>
        <taxon>Mycobacteriales</taxon>
        <taxon>Corynebacteriaceae</taxon>
        <taxon>Corynebacterium</taxon>
    </lineage>
</organism>
<dbReference type="Proteomes" id="UP001372244">
    <property type="component" value="Unassembled WGS sequence"/>
</dbReference>
<protein>
    <submittedName>
        <fullName evidence="1">Uncharacterized protein</fullName>
    </submittedName>
</protein>
<accession>A0ABU8P759</accession>
<evidence type="ECO:0000313" key="1">
    <source>
        <dbReference type="EMBL" id="MEJ4139522.1"/>
    </source>
</evidence>
<reference evidence="1 2" key="1">
    <citation type="submission" date="2024-02" db="EMBL/GenBank/DDBJ databases">
        <title>Whole genome sequencing and characterization of Corynebacterium isolated from the ocular surface of dry eye disease sufferers.</title>
        <authorList>
            <person name="Naqvi M."/>
        </authorList>
    </citation>
    <scope>NUCLEOTIDE SEQUENCE [LARGE SCALE GENOMIC DNA]</scope>
    <source>
        <strain evidence="1 2">PCR27</strain>
    </source>
</reference>
<dbReference type="RefSeq" id="WP_337896085.1">
    <property type="nucleotide sequence ID" value="NZ_JBAHUZ010000033.1"/>
</dbReference>
<comment type="caution">
    <text evidence="1">The sequence shown here is derived from an EMBL/GenBank/DDBJ whole genome shotgun (WGS) entry which is preliminary data.</text>
</comment>
<name>A0ABU8P759_9CORY</name>
<sequence>MTDSLHPAEAAYMAAIRAGTDWYSAADKAVAELAKTRRPFTADDVRAACGMEPDNPNSWGGLFRYWKGRGLIHHVGFTRSRGKARNSAVVGIWQGTTLDAA</sequence>
<gene>
    <name evidence="1" type="ORF">V5S76_10460</name>
</gene>
<proteinExistence type="predicted"/>
<dbReference type="EMBL" id="JBAHUZ010000033">
    <property type="protein sequence ID" value="MEJ4139522.1"/>
    <property type="molecule type" value="Genomic_DNA"/>
</dbReference>
<keyword evidence="2" id="KW-1185">Reference proteome</keyword>
<evidence type="ECO:0000313" key="2">
    <source>
        <dbReference type="Proteomes" id="UP001372244"/>
    </source>
</evidence>